<feature type="compositionally biased region" description="Basic residues" evidence="1">
    <location>
        <begin position="88"/>
        <end position="100"/>
    </location>
</feature>
<organism evidence="2 3">
    <name type="scientific">Cimex lectularius</name>
    <name type="common">Bed bug</name>
    <name type="synonym">Acanthia lectularia</name>
    <dbReference type="NCBI Taxonomy" id="79782"/>
    <lineage>
        <taxon>Eukaryota</taxon>
        <taxon>Metazoa</taxon>
        <taxon>Ecdysozoa</taxon>
        <taxon>Arthropoda</taxon>
        <taxon>Hexapoda</taxon>
        <taxon>Insecta</taxon>
        <taxon>Pterygota</taxon>
        <taxon>Neoptera</taxon>
        <taxon>Paraneoptera</taxon>
        <taxon>Hemiptera</taxon>
        <taxon>Heteroptera</taxon>
        <taxon>Panheteroptera</taxon>
        <taxon>Cimicomorpha</taxon>
        <taxon>Cimicidae</taxon>
        <taxon>Cimex</taxon>
    </lineage>
</organism>
<accession>A0A8I6SI39</accession>
<keyword evidence="3" id="KW-1185">Reference proteome</keyword>
<feature type="region of interest" description="Disordered" evidence="1">
    <location>
        <begin position="1"/>
        <end position="45"/>
    </location>
</feature>
<feature type="compositionally biased region" description="Basic residues" evidence="1">
    <location>
        <begin position="26"/>
        <end position="45"/>
    </location>
</feature>
<dbReference type="EnsemblMetazoa" id="XM_024225923.1">
    <property type="protein sequence ID" value="XP_024081691.1"/>
    <property type="gene ID" value="LOC106670434"/>
</dbReference>
<dbReference type="GeneID" id="106670434"/>
<name>A0A8I6SI39_CIMLE</name>
<reference evidence="2" key="1">
    <citation type="submission" date="2022-01" db="UniProtKB">
        <authorList>
            <consortium name="EnsemblMetazoa"/>
        </authorList>
    </citation>
    <scope>IDENTIFICATION</scope>
</reference>
<dbReference type="Proteomes" id="UP000494040">
    <property type="component" value="Unassembled WGS sequence"/>
</dbReference>
<evidence type="ECO:0000313" key="3">
    <source>
        <dbReference type="Proteomes" id="UP000494040"/>
    </source>
</evidence>
<feature type="region of interest" description="Disordered" evidence="1">
    <location>
        <begin position="87"/>
        <end position="118"/>
    </location>
</feature>
<dbReference type="AlphaFoldDB" id="A0A8I6SI39"/>
<protein>
    <submittedName>
        <fullName evidence="2">Uncharacterized protein</fullName>
    </submittedName>
</protein>
<evidence type="ECO:0000313" key="2">
    <source>
        <dbReference type="EnsemblMetazoa" id="XP_024081691.1"/>
    </source>
</evidence>
<evidence type="ECO:0000256" key="1">
    <source>
        <dbReference type="SAM" id="MobiDB-lite"/>
    </source>
</evidence>
<proteinExistence type="predicted"/>
<feature type="compositionally biased region" description="Basic and acidic residues" evidence="1">
    <location>
        <begin position="1"/>
        <end position="12"/>
    </location>
</feature>
<dbReference type="KEGG" id="clec:106670434"/>
<dbReference type="RefSeq" id="XP_024081691.1">
    <property type="nucleotide sequence ID" value="XM_024225923.1"/>
</dbReference>
<sequence length="137" mass="16239">MESEGETAKDYVLRPSVVGRENRASSSKKHKHHHKGKRTSHKPLSRKYDEWDRLFQQFDKRAMEGRTVFKFMRRDDQENCIKQMKKLEARRRRARSKRASSKYPSPEGGKNKATSIDQDFLISDNTHLKLNKVHRKT</sequence>